<dbReference type="Pfam" id="PF24722">
    <property type="entry name" value="DUF7674"/>
    <property type="match status" value="1"/>
</dbReference>
<dbReference type="EMBL" id="JAZDQT010000003">
    <property type="protein sequence ID" value="MEE1946447.1"/>
    <property type="molecule type" value="Genomic_DNA"/>
</dbReference>
<evidence type="ECO:0000259" key="1">
    <source>
        <dbReference type="Pfam" id="PF24722"/>
    </source>
</evidence>
<organism evidence="2 3">
    <name type="scientific">Pedobacter albus</name>
    <dbReference type="NCBI Taxonomy" id="3113905"/>
    <lineage>
        <taxon>Bacteria</taxon>
        <taxon>Pseudomonadati</taxon>
        <taxon>Bacteroidota</taxon>
        <taxon>Sphingobacteriia</taxon>
        <taxon>Sphingobacteriales</taxon>
        <taxon>Sphingobacteriaceae</taxon>
        <taxon>Pedobacter</taxon>
    </lineage>
</organism>
<keyword evidence="3" id="KW-1185">Reference proteome</keyword>
<sequence length="131" mass="15218">MISKKDEKTFINDLVNNFPEIKEEVLDEDIADLLSLQVGCFKRFTQNAIDLNDLITIERCFGFVDENFEQVIFKIENSLVISFLGHLDFSKNPKIEKMLSEKLKKILKALRLHESQPKDEKLKGFLKGLKD</sequence>
<proteinExistence type="predicted"/>
<accession>A0ABU7IAR0</accession>
<dbReference type="InterPro" id="IPR056091">
    <property type="entry name" value="DUF7674"/>
</dbReference>
<reference evidence="2 3" key="1">
    <citation type="submission" date="2024-01" db="EMBL/GenBank/DDBJ databases">
        <title>Pedobacter sp. nov., isolated from fresh soil.</title>
        <authorList>
            <person name="Le N.T.T."/>
        </authorList>
    </citation>
    <scope>NUCLEOTIDE SEQUENCE [LARGE SCALE GENOMIC DNA]</scope>
    <source>
        <strain evidence="2 3">KR3-3</strain>
    </source>
</reference>
<name>A0ABU7IAR0_9SPHI</name>
<comment type="caution">
    <text evidence="2">The sequence shown here is derived from an EMBL/GenBank/DDBJ whole genome shotgun (WGS) entry which is preliminary data.</text>
</comment>
<feature type="domain" description="DUF7674" evidence="1">
    <location>
        <begin position="11"/>
        <end position="109"/>
    </location>
</feature>
<evidence type="ECO:0000313" key="2">
    <source>
        <dbReference type="EMBL" id="MEE1946447.1"/>
    </source>
</evidence>
<evidence type="ECO:0000313" key="3">
    <source>
        <dbReference type="Proteomes" id="UP001336835"/>
    </source>
</evidence>
<dbReference type="RefSeq" id="WP_330108755.1">
    <property type="nucleotide sequence ID" value="NZ_JAZDQT010000003.1"/>
</dbReference>
<gene>
    <name evidence="2" type="ORF">VRU48_15085</name>
</gene>
<dbReference type="Proteomes" id="UP001336835">
    <property type="component" value="Unassembled WGS sequence"/>
</dbReference>
<protein>
    <recommendedName>
        <fullName evidence="1">DUF7674 domain-containing protein</fullName>
    </recommendedName>
</protein>